<dbReference type="InterPro" id="IPR014440">
    <property type="entry name" value="HCCAis_GSTk"/>
</dbReference>
<evidence type="ECO:0000313" key="3">
    <source>
        <dbReference type="EMBL" id="OAJ32767.1"/>
    </source>
</evidence>
<feature type="domain" description="DSBA-like thioredoxin" evidence="2">
    <location>
        <begin position="10"/>
        <end position="200"/>
    </location>
</feature>
<dbReference type="AlphaFoldDB" id="A0A177VY79"/>
<dbReference type="PANTHER" id="PTHR42943">
    <property type="entry name" value="GLUTATHIONE S-TRANSFERASE KAPPA"/>
    <property type="match status" value="1"/>
</dbReference>
<dbReference type="EC" id="2.5.1.18" evidence="1"/>
<dbReference type="GO" id="GO:0005739">
    <property type="term" value="C:mitochondrion"/>
    <property type="evidence" value="ECO:0007669"/>
    <property type="project" value="TreeGrafter"/>
</dbReference>
<keyword evidence="1" id="KW-0808">Transferase</keyword>
<organism evidence="3 4">
    <name type="scientific">Batrachochytrium dendrobatidis (strain JEL423)</name>
    <dbReference type="NCBI Taxonomy" id="403673"/>
    <lineage>
        <taxon>Eukaryota</taxon>
        <taxon>Fungi</taxon>
        <taxon>Fungi incertae sedis</taxon>
        <taxon>Chytridiomycota</taxon>
        <taxon>Chytridiomycota incertae sedis</taxon>
        <taxon>Chytridiomycetes</taxon>
        <taxon>Rhizophydiales</taxon>
        <taxon>Rhizophydiales incertae sedis</taxon>
        <taxon>Batrachochytrium</taxon>
    </lineage>
</organism>
<dbReference type="Pfam" id="PF01323">
    <property type="entry name" value="DSBA"/>
    <property type="match status" value="1"/>
</dbReference>
<comment type="catalytic activity">
    <reaction evidence="1">
        <text>RX + glutathione = an S-substituted glutathione + a halide anion + H(+)</text>
        <dbReference type="Rhea" id="RHEA:16437"/>
        <dbReference type="ChEBI" id="CHEBI:15378"/>
        <dbReference type="ChEBI" id="CHEBI:16042"/>
        <dbReference type="ChEBI" id="CHEBI:17792"/>
        <dbReference type="ChEBI" id="CHEBI:57925"/>
        <dbReference type="ChEBI" id="CHEBI:90779"/>
        <dbReference type="EC" id="2.5.1.18"/>
    </reaction>
</comment>
<dbReference type="InterPro" id="IPR051924">
    <property type="entry name" value="GST_Kappa/NadH"/>
</dbReference>
<sequence>MCSTQSRFNCRFAMEILSRYQSIWDIEMNMVPFYLAGVMHESENQPPGMNKFKAKYMYKDLVRNGKLYNVPLTAIPSKFPDNSLKAQRILTAVKLYEPSKLISASRAIWQCYWRDGMNLSDEDNLVKYLTPVLGSTTPLFVSKHASDLHVKKLLTDNTQAATHEGAFGAPWIIVEHQNNGVSTRDSFFGSDRIEQIALLLKKPYYGPQPTDNLSGTSKL</sequence>
<dbReference type="PANTHER" id="PTHR42943:SF2">
    <property type="entry name" value="GLUTATHIONE S-TRANSFERASE KAPPA 1"/>
    <property type="match status" value="1"/>
</dbReference>
<evidence type="ECO:0000313" key="4">
    <source>
        <dbReference type="Proteomes" id="UP000077115"/>
    </source>
</evidence>
<dbReference type="GO" id="GO:0004364">
    <property type="term" value="F:glutathione transferase activity"/>
    <property type="evidence" value="ECO:0007669"/>
    <property type="project" value="UniProtKB-UniRule"/>
</dbReference>
<name>A0A177VY79_BATDL</name>
<comment type="caution">
    <text evidence="3">The sequence shown here is derived from an EMBL/GenBank/DDBJ whole genome shotgun (WGS) entry which is preliminary data.</text>
</comment>
<accession>A0A177VY79</accession>
<dbReference type="GO" id="GO:0006749">
    <property type="term" value="P:glutathione metabolic process"/>
    <property type="evidence" value="ECO:0007669"/>
    <property type="project" value="TreeGrafter"/>
</dbReference>
<proteinExistence type="inferred from homology"/>
<protein>
    <recommendedName>
        <fullName evidence="1">Glutathione S-transferase kappa</fullName>
        <ecNumber evidence="1">2.5.1.18</ecNumber>
    </recommendedName>
</protein>
<dbReference type="FunFam" id="3.40.30.10:FF:000763">
    <property type="entry name" value="Glutathione S-transferase kappa"/>
    <property type="match status" value="1"/>
</dbReference>
<evidence type="ECO:0000259" key="2">
    <source>
        <dbReference type="Pfam" id="PF01323"/>
    </source>
</evidence>
<dbReference type="SUPFAM" id="SSF52833">
    <property type="entry name" value="Thioredoxin-like"/>
    <property type="match status" value="1"/>
</dbReference>
<dbReference type="GO" id="GO:0005777">
    <property type="term" value="C:peroxisome"/>
    <property type="evidence" value="ECO:0007669"/>
    <property type="project" value="TreeGrafter"/>
</dbReference>
<dbReference type="InterPro" id="IPR001853">
    <property type="entry name" value="DSBA-like_thioredoxin_dom"/>
</dbReference>
<dbReference type="InterPro" id="IPR036249">
    <property type="entry name" value="Thioredoxin-like_sf"/>
</dbReference>
<gene>
    <name evidence="3" type="ORF">BDEG_28647</name>
</gene>
<dbReference type="PIRSF" id="PIRSF006386">
    <property type="entry name" value="HCCAis_GSTk"/>
    <property type="match status" value="1"/>
</dbReference>
<reference evidence="3 4" key="2">
    <citation type="submission" date="2016-05" db="EMBL/GenBank/DDBJ databases">
        <title>Lineage-specific infection strategies underlie the spectrum of fungal disease in amphibians.</title>
        <authorList>
            <person name="Cuomo C.A."/>
            <person name="Farrer R.A."/>
            <person name="James T."/>
            <person name="Longcore J."/>
            <person name="Birren B."/>
        </authorList>
    </citation>
    <scope>NUCLEOTIDE SEQUENCE [LARGE SCALE GENOMIC DNA]</scope>
    <source>
        <strain evidence="3 4">JEL423</strain>
    </source>
</reference>
<reference evidence="3 4" key="1">
    <citation type="submission" date="2006-10" db="EMBL/GenBank/DDBJ databases">
        <title>The Genome Sequence of Batrachochytrium dendrobatidis JEL423.</title>
        <authorList>
            <consortium name="The Broad Institute Genome Sequencing Platform"/>
            <person name="Birren B."/>
            <person name="Lander E."/>
            <person name="Galagan J."/>
            <person name="Cuomo C."/>
            <person name="Devon K."/>
            <person name="Jaffe D."/>
            <person name="Butler J."/>
            <person name="Alvarez P."/>
            <person name="Gnerre S."/>
            <person name="Grabherr M."/>
            <person name="Kleber M."/>
            <person name="Mauceli E."/>
            <person name="Brockman W."/>
            <person name="Young S."/>
            <person name="LaButti K."/>
            <person name="Sykes S."/>
            <person name="DeCaprio D."/>
            <person name="Crawford M."/>
            <person name="Koehrsen M."/>
            <person name="Engels R."/>
            <person name="Montgomery P."/>
            <person name="Pearson M."/>
            <person name="Howarth C."/>
            <person name="Larson L."/>
            <person name="White J."/>
            <person name="O'Leary S."/>
            <person name="Kodira C."/>
            <person name="Zeng Q."/>
            <person name="Yandava C."/>
            <person name="Alvarado L."/>
            <person name="Longcore J."/>
            <person name="James T."/>
        </authorList>
    </citation>
    <scope>NUCLEOTIDE SEQUENCE [LARGE SCALE GENOMIC DNA]</scope>
    <source>
        <strain evidence="3 4">JEL423</strain>
    </source>
</reference>
<dbReference type="EMBL" id="AATT01000296">
    <property type="protein sequence ID" value="OAJ32767.1"/>
    <property type="molecule type" value="Genomic_DNA"/>
</dbReference>
<dbReference type="eggNOG" id="ENOG502S5GX">
    <property type="taxonomic scope" value="Eukaryota"/>
</dbReference>
<dbReference type="Proteomes" id="UP000077115">
    <property type="component" value="Unassembled WGS sequence"/>
</dbReference>
<comment type="similarity">
    <text evidence="1">Belongs to the GST superfamily. Kappa family.</text>
</comment>
<dbReference type="VEuPathDB" id="FungiDB:BDEG_28647"/>
<evidence type="ECO:0000256" key="1">
    <source>
        <dbReference type="PIRNR" id="PIRNR006386"/>
    </source>
</evidence>
<dbReference type="Gene3D" id="3.40.30.10">
    <property type="entry name" value="Glutaredoxin"/>
    <property type="match status" value="1"/>
</dbReference>
<dbReference type="GO" id="GO:0004602">
    <property type="term" value="F:glutathione peroxidase activity"/>
    <property type="evidence" value="ECO:0007669"/>
    <property type="project" value="TreeGrafter"/>
</dbReference>